<organism evidence="7">
    <name type="scientific">marine metagenome</name>
    <dbReference type="NCBI Taxonomy" id="408172"/>
    <lineage>
        <taxon>unclassified sequences</taxon>
        <taxon>metagenomes</taxon>
        <taxon>ecological metagenomes</taxon>
    </lineage>
</organism>
<proteinExistence type="predicted"/>
<gene>
    <name evidence="7" type="ORF">METZ01_LOCUS334897</name>
</gene>
<dbReference type="InterPro" id="IPR023053">
    <property type="entry name" value="Ribosomal_uS14_bact"/>
</dbReference>
<dbReference type="PROSITE" id="PS00527">
    <property type="entry name" value="RIBOSOMAL_S14"/>
    <property type="match status" value="1"/>
</dbReference>
<sequence length="49" mass="5728">MAKKSMIAKAKRKQKFAVRNNNRCGYCGRPRAYLRKFGMCRICLRKFAG</sequence>
<dbReference type="InterPro" id="IPR018271">
    <property type="entry name" value="Ribosomal_uS14_CS"/>
</dbReference>
<protein>
    <recommendedName>
        <fullName evidence="8">30S ribosomal protein S14 type Z</fullName>
    </recommendedName>
</protein>
<evidence type="ECO:0000256" key="6">
    <source>
        <dbReference type="ARBA" id="ARBA00023274"/>
    </source>
</evidence>
<keyword evidence="1" id="KW-0479">Metal-binding</keyword>
<dbReference type="GO" id="GO:0006412">
    <property type="term" value="P:translation"/>
    <property type="evidence" value="ECO:0007669"/>
    <property type="project" value="InterPro"/>
</dbReference>
<dbReference type="SUPFAM" id="SSF57716">
    <property type="entry name" value="Glucocorticoid receptor-like (DNA-binding domain)"/>
    <property type="match status" value="1"/>
</dbReference>
<evidence type="ECO:0008006" key="8">
    <source>
        <dbReference type="Google" id="ProtNLM"/>
    </source>
</evidence>
<keyword evidence="3" id="KW-0862">Zinc</keyword>
<evidence type="ECO:0000256" key="5">
    <source>
        <dbReference type="ARBA" id="ARBA00022980"/>
    </source>
</evidence>
<evidence type="ECO:0000313" key="7">
    <source>
        <dbReference type="EMBL" id="SVC82043.1"/>
    </source>
</evidence>
<name>A0A382Q8Z0_9ZZZZ</name>
<dbReference type="GO" id="GO:0046872">
    <property type="term" value="F:metal ion binding"/>
    <property type="evidence" value="ECO:0007669"/>
    <property type="project" value="UniProtKB-KW"/>
</dbReference>
<dbReference type="Pfam" id="PF00253">
    <property type="entry name" value="Ribosomal_S14"/>
    <property type="match status" value="1"/>
</dbReference>
<dbReference type="InterPro" id="IPR043140">
    <property type="entry name" value="Ribosomal_uS14_sf"/>
</dbReference>
<dbReference type="GO" id="GO:0019843">
    <property type="term" value="F:rRNA binding"/>
    <property type="evidence" value="ECO:0007669"/>
    <property type="project" value="UniProtKB-KW"/>
</dbReference>
<dbReference type="Gene3D" id="4.10.830.10">
    <property type="entry name" value="30s Ribosomal Protein S14, Chain N"/>
    <property type="match status" value="1"/>
</dbReference>
<keyword evidence="5" id="KW-0689">Ribosomal protein</keyword>
<dbReference type="AlphaFoldDB" id="A0A382Q8Z0"/>
<dbReference type="GO" id="GO:1990904">
    <property type="term" value="C:ribonucleoprotein complex"/>
    <property type="evidence" value="ECO:0007669"/>
    <property type="project" value="UniProtKB-KW"/>
</dbReference>
<dbReference type="GO" id="GO:0005840">
    <property type="term" value="C:ribosome"/>
    <property type="evidence" value="ECO:0007669"/>
    <property type="project" value="UniProtKB-KW"/>
</dbReference>
<evidence type="ECO:0000256" key="3">
    <source>
        <dbReference type="ARBA" id="ARBA00022833"/>
    </source>
</evidence>
<dbReference type="GO" id="GO:0003735">
    <property type="term" value="F:structural constituent of ribosome"/>
    <property type="evidence" value="ECO:0007669"/>
    <property type="project" value="InterPro"/>
</dbReference>
<evidence type="ECO:0000256" key="4">
    <source>
        <dbReference type="ARBA" id="ARBA00022884"/>
    </source>
</evidence>
<evidence type="ECO:0000256" key="1">
    <source>
        <dbReference type="ARBA" id="ARBA00022723"/>
    </source>
</evidence>
<dbReference type="EMBL" id="UINC01112833">
    <property type="protein sequence ID" value="SVC82043.1"/>
    <property type="molecule type" value="Genomic_DNA"/>
</dbReference>
<reference evidence="7" key="1">
    <citation type="submission" date="2018-05" db="EMBL/GenBank/DDBJ databases">
        <authorList>
            <person name="Lanie J.A."/>
            <person name="Ng W.-L."/>
            <person name="Kazmierczak K.M."/>
            <person name="Andrzejewski T.M."/>
            <person name="Davidsen T.M."/>
            <person name="Wayne K.J."/>
            <person name="Tettelin H."/>
            <person name="Glass J.I."/>
            <person name="Rusch D."/>
            <person name="Podicherti R."/>
            <person name="Tsui H.-C.T."/>
            <person name="Winkler M.E."/>
        </authorList>
    </citation>
    <scope>NUCLEOTIDE SEQUENCE</scope>
</reference>
<accession>A0A382Q8Z0</accession>
<evidence type="ECO:0000256" key="2">
    <source>
        <dbReference type="ARBA" id="ARBA00022730"/>
    </source>
</evidence>
<dbReference type="InterPro" id="IPR001209">
    <property type="entry name" value="Ribosomal_uS14"/>
</dbReference>
<dbReference type="NCBIfam" id="NF005974">
    <property type="entry name" value="PRK08061.1"/>
    <property type="match status" value="1"/>
</dbReference>
<keyword evidence="6" id="KW-0687">Ribonucleoprotein</keyword>
<keyword evidence="2" id="KW-0699">rRNA-binding</keyword>
<keyword evidence="4" id="KW-0694">RNA-binding</keyword>
<feature type="non-terminal residue" evidence="7">
    <location>
        <position position="49"/>
    </location>
</feature>